<evidence type="ECO:0000313" key="2">
    <source>
        <dbReference type="EMBL" id="ACL72512.1"/>
    </source>
</evidence>
<keyword evidence="1" id="KW-0472">Membrane</keyword>
<accession>B8GRF8</accession>
<sequence length="83" mass="9602">MVLFQGLFFLVLGVGLVLIAWNSRRTGWLPYGPRRFGRDIAVWRHERPVFYWMLFFGYNLAGLWMAVFALRVLAGTAEPLPLS</sequence>
<feature type="transmembrane region" description="Helical" evidence="1">
    <location>
        <begin position="49"/>
        <end position="74"/>
    </location>
</feature>
<gene>
    <name evidence="2" type="ordered locus">Tgr7_1427</name>
</gene>
<name>B8GRF8_THISH</name>
<dbReference type="OrthoDB" id="7064457at2"/>
<keyword evidence="3" id="KW-1185">Reference proteome</keyword>
<dbReference type="RefSeq" id="WP_012637995.1">
    <property type="nucleotide sequence ID" value="NC_011901.1"/>
</dbReference>
<dbReference type="HOGENOM" id="CLU_2541545_0_0_6"/>
<evidence type="ECO:0000313" key="3">
    <source>
        <dbReference type="Proteomes" id="UP000002383"/>
    </source>
</evidence>
<proteinExistence type="predicted"/>
<dbReference type="STRING" id="396588.Tgr7_1427"/>
<keyword evidence="1" id="KW-0812">Transmembrane</keyword>
<organism evidence="2 3">
    <name type="scientific">Thioalkalivibrio sulfidiphilus (strain HL-EbGR7)</name>
    <dbReference type="NCBI Taxonomy" id="396588"/>
    <lineage>
        <taxon>Bacteria</taxon>
        <taxon>Pseudomonadati</taxon>
        <taxon>Pseudomonadota</taxon>
        <taxon>Gammaproteobacteria</taxon>
        <taxon>Chromatiales</taxon>
        <taxon>Ectothiorhodospiraceae</taxon>
        <taxon>Thioalkalivibrio</taxon>
    </lineage>
</organism>
<protein>
    <submittedName>
        <fullName evidence="2">Uncharacterized protein</fullName>
    </submittedName>
</protein>
<reference evidence="2 3" key="1">
    <citation type="journal article" date="2011" name="Stand. Genomic Sci.">
        <title>Complete genome sequence of 'Thioalkalivibrio sulfidophilus' HL-EbGr7.</title>
        <authorList>
            <person name="Muyzer G."/>
            <person name="Sorokin D.Y."/>
            <person name="Mavromatis K."/>
            <person name="Lapidus A."/>
            <person name="Clum A."/>
            <person name="Ivanova N."/>
            <person name="Pati A."/>
            <person name="d'Haeseleer P."/>
            <person name="Woyke T."/>
            <person name="Kyrpides N.C."/>
        </authorList>
    </citation>
    <scope>NUCLEOTIDE SEQUENCE [LARGE SCALE GENOMIC DNA]</scope>
    <source>
        <strain evidence="2 3">HL-EbGR7</strain>
    </source>
</reference>
<evidence type="ECO:0000256" key="1">
    <source>
        <dbReference type="SAM" id="Phobius"/>
    </source>
</evidence>
<dbReference type="EMBL" id="CP001339">
    <property type="protein sequence ID" value="ACL72512.1"/>
    <property type="molecule type" value="Genomic_DNA"/>
</dbReference>
<keyword evidence="1" id="KW-1133">Transmembrane helix</keyword>
<dbReference type="AlphaFoldDB" id="B8GRF8"/>
<dbReference type="Proteomes" id="UP000002383">
    <property type="component" value="Chromosome"/>
</dbReference>
<dbReference type="KEGG" id="tgr:Tgr7_1427"/>